<feature type="binding site" evidence="8">
    <location>
        <position position="12"/>
    </location>
    <ligand>
        <name>[4Fe-4S] cluster</name>
        <dbReference type="ChEBI" id="CHEBI:49883"/>
        <label>1</label>
    </ligand>
</feature>
<dbReference type="PANTHER" id="PTHR43837:SF1">
    <property type="entry name" value="RIBOSOMAL PROTEIN US12 METHYLTHIOTRANSFERASE RIMO"/>
    <property type="match status" value="1"/>
</dbReference>
<dbReference type="InterPro" id="IPR020612">
    <property type="entry name" value="Methylthiotransferase_CS"/>
</dbReference>
<dbReference type="GO" id="GO:0103039">
    <property type="term" value="F:protein methylthiotransferase activity"/>
    <property type="evidence" value="ECO:0007669"/>
    <property type="project" value="UniProtKB-EC"/>
</dbReference>
<keyword evidence="6 8" id="KW-0408">Iron</keyword>
<keyword evidence="12" id="KW-0687">Ribonucleoprotein</keyword>
<comment type="similarity">
    <text evidence="8">Belongs to the methylthiotransferase family. RimO subfamily.</text>
</comment>
<name>A0A9D1KKQ9_9FIRM</name>
<keyword evidence="2 8" id="KW-0963">Cytoplasm</keyword>
<evidence type="ECO:0000259" key="9">
    <source>
        <dbReference type="PROSITE" id="PS50926"/>
    </source>
</evidence>
<dbReference type="GO" id="GO:0035600">
    <property type="term" value="P:tRNA methylthiolation"/>
    <property type="evidence" value="ECO:0007669"/>
    <property type="project" value="UniProtKB-ARBA"/>
</dbReference>
<feature type="binding site" evidence="8">
    <location>
        <position position="161"/>
    </location>
    <ligand>
        <name>[4Fe-4S] cluster</name>
        <dbReference type="ChEBI" id="CHEBI:49883"/>
        <label>2</label>
        <note>4Fe-4S-S-AdoMet</note>
    </ligand>
</feature>
<organism evidence="12 13">
    <name type="scientific">Candidatus Faeciplasma pullistercoris</name>
    <dbReference type="NCBI Taxonomy" id="2840800"/>
    <lineage>
        <taxon>Bacteria</taxon>
        <taxon>Bacillati</taxon>
        <taxon>Bacillota</taxon>
        <taxon>Clostridia</taxon>
        <taxon>Eubacteriales</taxon>
        <taxon>Oscillospiraceae</taxon>
        <taxon>Oscillospiraceae incertae sedis</taxon>
        <taxon>Candidatus Faeciplasma</taxon>
    </lineage>
</organism>
<feature type="domain" description="TRAM" evidence="9">
    <location>
        <begin position="373"/>
        <end position="441"/>
    </location>
</feature>
<feature type="binding site" evidence="8">
    <location>
        <position position="158"/>
    </location>
    <ligand>
        <name>[4Fe-4S] cluster</name>
        <dbReference type="ChEBI" id="CHEBI:49883"/>
        <label>2</label>
        <note>4Fe-4S-S-AdoMet</note>
    </ligand>
</feature>
<dbReference type="InterPro" id="IPR012340">
    <property type="entry name" value="NA-bd_OB-fold"/>
</dbReference>
<sequence>MAIRVGMVSLGCPKNQVDAEHMLYNLREEGYEIEPDAALAEVVIINTCGFIESAKQEAIDTILEFVTLKNEGRIKSIIVTGCLSERYRDEISKEIPEVDAVLGLGANELLGEIIKRVYSGEKVNFYGDKYSLVIDSRRIISTETYAYIKIAEGCSNHCTYCAIPYIRGKYRSRKMESVIDEAKWLAKVGFKEIILVAQDTTRYGEDIYGKGMLPELLRELCKIDGLKWIRTLYSYPERITDELIEVIASEPKCVKYLDIPIQHCCDEVLKRMNRLSSEAEIRALIAKLRKKIPGIIIRTTLIAGFPGETEEQFEKLCEFVKEMKFDRLGCFAYSCEEGTPAARLSDQLDEDEKARRADIVMQEQMLINDELIAKQIGRTLEVVVEGFDRYAECWYGRSEGEVPEIDGKIFFTAAVKPTVGEYLMVKITDIMDYDLLGEVEYSAKQP</sequence>
<dbReference type="GO" id="GO:0005840">
    <property type="term" value="C:ribosome"/>
    <property type="evidence" value="ECO:0007669"/>
    <property type="project" value="UniProtKB-KW"/>
</dbReference>
<dbReference type="SMART" id="SM00729">
    <property type="entry name" value="Elp3"/>
    <property type="match status" value="1"/>
</dbReference>
<dbReference type="SFLD" id="SFLDF00274">
    <property type="entry name" value="ribosomal_protein_S12_methylth"/>
    <property type="match status" value="1"/>
</dbReference>
<keyword evidence="7 8" id="KW-0411">Iron-sulfur</keyword>
<evidence type="ECO:0000259" key="11">
    <source>
        <dbReference type="PROSITE" id="PS51918"/>
    </source>
</evidence>
<dbReference type="Proteomes" id="UP000824136">
    <property type="component" value="Unassembled WGS sequence"/>
</dbReference>
<dbReference type="Pfam" id="PF04055">
    <property type="entry name" value="Radical_SAM"/>
    <property type="match status" value="1"/>
</dbReference>
<reference evidence="12" key="1">
    <citation type="submission" date="2020-10" db="EMBL/GenBank/DDBJ databases">
        <authorList>
            <person name="Gilroy R."/>
        </authorList>
    </citation>
    <scope>NUCLEOTIDE SEQUENCE</scope>
    <source>
        <strain evidence="12">CHK33-4379</strain>
    </source>
</reference>
<comment type="caution">
    <text evidence="12">The sequence shown here is derived from an EMBL/GenBank/DDBJ whole genome shotgun (WGS) entry which is preliminary data.</text>
</comment>
<keyword evidence="12" id="KW-0689">Ribosomal protein</keyword>
<feature type="binding site" evidence="8">
    <location>
        <position position="82"/>
    </location>
    <ligand>
        <name>[4Fe-4S] cluster</name>
        <dbReference type="ChEBI" id="CHEBI:49883"/>
        <label>1</label>
    </ligand>
</feature>
<dbReference type="SFLD" id="SFLDG01082">
    <property type="entry name" value="B12-binding_domain_containing"/>
    <property type="match status" value="1"/>
</dbReference>
<evidence type="ECO:0000256" key="2">
    <source>
        <dbReference type="ARBA" id="ARBA00022490"/>
    </source>
</evidence>
<dbReference type="NCBIfam" id="TIGR00089">
    <property type="entry name" value="MiaB/RimO family radical SAM methylthiotransferase"/>
    <property type="match status" value="1"/>
</dbReference>
<dbReference type="PROSITE" id="PS50926">
    <property type="entry name" value="TRAM"/>
    <property type="match status" value="1"/>
</dbReference>
<dbReference type="InterPro" id="IPR005840">
    <property type="entry name" value="Ribosomal_uS12_MeSTrfase_RimO"/>
</dbReference>
<comment type="catalytic activity">
    <reaction evidence="8">
        <text>L-aspartate(89)-[ribosomal protein uS12]-hydrogen + (sulfur carrier)-SH + AH2 + 2 S-adenosyl-L-methionine = 3-methylsulfanyl-L-aspartate(89)-[ribosomal protein uS12]-hydrogen + (sulfur carrier)-H + 5'-deoxyadenosine + L-methionine + A + S-adenosyl-L-homocysteine + 2 H(+)</text>
        <dbReference type="Rhea" id="RHEA:37087"/>
        <dbReference type="Rhea" id="RHEA-COMP:10460"/>
        <dbReference type="Rhea" id="RHEA-COMP:10461"/>
        <dbReference type="Rhea" id="RHEA-COMP:14737"/>
        <dbReference type="Rhea" id="RHEA-COMP:14739"/>
        <dbReference type="ChEBI" id="CHEBI:13193"/>
        <dbReference type="ChEBI" id="CHEBI:15378"/>
        <dbReference type="ChEBI" id="CHEBI:17319"/>
        <dbReference type="ChEBI" id="CHEBI:17499"/>
        <dbReference type="ChEBI" id="CHEBI:29917"/>
        <dbReference type="ChEBI" id="CHEBI:29961"/>
        <dbReference type="ChEBI" id="CHEBI:57844"/>
        <dbReference type="ChEBI" id="CHEBI:57856"/>
        <dbReference type="ChEBI" id="CHEBI:59789"/>
        <dbReference type="ChEBI" id="CHEBI:64428"/>
        <dbReference type="ChEBI" id="CHEBI:73599"/>
        <dbReference type="EC" id="2.8.4.4"/>
    </reaction>
</comment>
<keyword evidence="5 8" id="KW-0479">Metal-binding</keyword>
<keyword evidence="1 8" id="KW-0004">4Fe-4S</keyword>
<evidence type="ECO:0000256" key="1">
    <source>
        <dbReference type="ARBA" id="ARBA00022485"/>
    </source>
</evidence>
<evidence type="ECO:0000259" key="10">
    <source>
        <dbReference type="PROSITE" id="PS51449"/>
    </source>
</evidence>
<dbReference type="InterPro" id="IPR007197">
    <property type="entry name" value="rSAM"/>
</dbReference>
<gene>
    <name evidence="8 12" type="primary">rimO</name>
    <name evidence="12" type="ORF">IAC39_00105</name>
</gene>
<evidence type="ECO:0000256" key="7">
    <source>
        <dbReference type="ARBA" id="ARBA00023014"/>
    </source>
</evidence>
<evidence type="ECO:0000313" key="12">
    <source>
        <dbReference type="EMBL" id="HIT58118.1"/>
    </source>
</evidence>
<evidence type="ECO:0000256" key="3">
    <source>
        <dbReference type="ARBA" id="ARBA00022679"/>
    </source>
</evidence>
<evidence type="ECO:0000313" key="13">
    <source>
        <dbReference type="Proteomes" id="UP000824136"/>
    </source>
</evidence>
<protein>
    <recommendedName>
        <fullName evidence="8">Ribosomal protein uS12 methylthiotransferase RimO</fullName>
        <shortName evidence="8">uS12 MTTase</shortName>
        <shortName evidence="8">uS12 methylthiotransferase</shortName>
        <ecNumber evidence="8">2.8.4.4</ecNumber>
    </recommendedName>
    <alternativeName>
        <fullName evidence="8">Ribosomal protein uS12 (aspartate-C(3))-methylthiotransferase</fullName>
    </alternativeName>
    <alternativeName>
        <fullName evidence="8">Ribosome maturation factor RimO</fullName>
    </alternativeName>
</protein>
<evidence type="ECO:0000256" key="8">
    <source>
        <dbReference type="HAMAP-Rule" id="MF_01865"/>
    </source>
</evidence>
<keyword evidence="3 8" id="KW-0808">Transferase</keyword>
<dbReference type="NCBIfam" id="TIGR01125">
    <property type="entry name" value="30S ribosomal protein S12 methylthiotransferase RimO"/>
    <property type="match status" value="1"/>
</dbReference>
<dbReference type="Gene3D" id="3.80.30.20">
    <property type="entry name" value="tm_1862 like domain"/>
    <property type="match status" value="1"/>
</dbReference>
<dbReference type="AlphaFoldDB" id="A0A9D1KKQ9"/>
<dbReference type="CDD" id="cd01335">
    <property type="entry name" value="Radical_SAM"/>
    <property type="match status" value="1"/>
</dbReference>
<dbReference type="PANTHER" id="PTHR43837">
    <property type="entry name" value="RIBOSOMAL PROTEIN S12 METHYLTHIOTRANSFERASE RIMO"/>
    <property type="match status" value="1"/>
</dbReference>
<dbReference type="GO" id="GO:0051539">
    <property type="term" value="F:4 iron, 4 sulfur cluster binding"/>
    <property type="evidence" value="ECO:0007669"/>
    <property type="project" value="UniProtKB-UniRule"/>
</dbReference>
<dbReference type="Gene3D" id="2.40.50.140">
    <property type="entry name" value="Nucleic acid-binding proteins"/>
    <property type="match status" value="1"/>
</dbReference>
<dbReference type="PROSITE" id="PS51918">
    <property type="entry name" value="RADICAL_SAM"/>
    <property type="match status" value="1"/>
</dbReference>
<dbReference type="Pfam" id="PF00919">
    <property type="entry name" value="UPF0004"/>
    <property type="match status" value="1"/>
</dbReference>
<feature type="domain" description="Radical SAM core" evidence="11">
    <location>
        <begin position="140"/>
        <end position="370"/>
    </location>
</feature>
<dbReference type="SFLD" id="SFLDG01061">
    <property type="entry name" value="methylthiotransferase"/>
    <property type="match status" value="1"/>
</dbReference>
<dbReference type="InterPro" id="IPR013848">
    <property type="entry name" value="Methylthiotransferase_N"/>
</dbReference>
<dbReference type="InterPro" id="IPR006638">
    <property type="entry name" value="Elp3/MiaA/NifB-like_rSAM"/>
</dbReference>
<dbReference type="GO" id="GO:0005829">
    <property type="term" value="C:cytosol"/>
    <property type="evidence" value="ECO:0007669"/>
    <property type="project" value="TreeGrafter"/>
</dbReference>
<reference evidence="12" key="2">
    <citation type="journal article" date="2021" name="PeerJ">
        <title>Extensive microbial diversity within the chicken gut microbiome revealed by metagenomics and culture.</title>
        <authorList>
            <person name="Gilroy R."/>
            <person name="Ravi A."/>
            <person name="Getino M."/>
            <person name="Pursley I."/>
            <person name="Horton D.L."/>
            <person name="Alikhan N.F."/>
            <person name="Baker D."/>
            <person name="Gharbi K."/>
            <person name="Hall N."/>
            <person name="Watson M."/>
            <person name="Adriaenssens E.M."/>
            <person name="Foster-Nyarko E."/>
            <person name="Jarju S."/>
            <person name="Secka A."/>
            <person name="Antonio M."/>
            <person name="Oren A."/>
            <person name="Chaudhuri R.R."/>
            <person name="La Ragione R."/>
            <person name="Hildebrand F."/>
            <person name="Pallen M.J."/>
        </authorList>
    </citation>
    <scope>NUCLEOTIDE SEQUENCE</scope>
    <source>
        <strain evidence="12">CHK33-4379</strain>
    </source>
</reference>
<comment type="subcellular location">
    <subcellularLocation>
        <location evidence="8">Cytoplasm</location>
    </subcellularLocation>
</comment>
<evidence type="ECO:0000256" key="5">
    <source>
        <dbReference type="ARBA" id="ARBA00022723"/>
    </source>
</evidence>
<evidence type="ECO:0000256" key="6">
    <source>
        <dbReference type="ARBA" id="ARBA00023004"/>
    </source>
</evidence>
<dbReference type="EMBL" id="DVLL01000001">
    <property type="protein sequence ID" value="HIT58118.1"/>
    <property type="molecule type" value="Genomic_DNA"/>
</dbReference>
<accession>A0A9D1KKQ9</accession>
<dbReference type="InterPro" id="IPR058240">
    <property type="entry name" value="rSAM_sf"/>
</dbReference>
<dbReference type="InterPro" id="IPR023404">
    <property type="entry name" value="rSAM_horseshoe"/>
</dbReference>
<dbReference type="EC" id="2.8.4.4" evidence="8"/>
<dbReference type="SFLD" id="SFLDS00029">
    <property type="entry name" value="Radical_SAM"/>
    <property type="match status" value="1"/>
</dbReference>
<keyword evidence="4 8" id="KW-0949">S-adenosyl-L-methionine</keyword>
<feature type="binding site" evidence="8">
    <location>
        <position position="48"/>
    </location>
    <ligand>
        <name>[4Fe-4S] cluster</name>
        <dbReference type="ChEBI" id="CHEBI:49883"/>
        <label>1</label>
    </ligand>
</feature>
<dbReference type="HAMAP" id="MF_01865">
    <property type="entry name" value="MTTase_RimO"/>
    <property type="match status" value="1"/>
</dbReference>
<dbReference type="PROSITE" id="PS51449">
    <property type="entry name" value="MTTASE_N"/>
    <property type="match status" value="1"/>
</dbReference>
<comment type="function">
    <text evidence="8">Catalyzes the methylthiolation of an aspartic acid residue of ribosomal protein uS12.</text>
</comment>
<dbReference type="InterPro" id="IPR002792">
    <property type="entry name" value="TRAM_dom"/>
</dbReference>
<dbReference type="SUPFAM" id="SSF102114">
    <property type="entry name" value="Radical SAM enzymes"/>
    <property type="match status" value="1"/>
</dbReference>
<dbReference type="InterPro" id="IPR038135">
    <property type="entry name" value="Methylthiotransferase_N_sf"/>
</dbReference>
<dbReference type="Gene3D" id="3.40.50.12160">
    <property type="entry name" value="Methylthiotransferase, N-terminal domain"/>
    <property type="match status" value="1"/>
</dbReference>
<dbReference type="GO" id="GO:0046872">
    <property type="term" value="F:metal ion binding"/>
    <property type="evidence" value="ECO:0007669"/>
    <property type="project" value="UniProtKB-KW"/>
</dbReference>
<dbReference type="FunFam" id="3.80.30.20:FF:000001">
    <property type="entry name" value="tRNA-2-methylthio-N(6)-dimethylallyladenosine synthase 2"/>
    <property type="match status" value="1"/>
</dbReference>
<dbReference type="Pfam" id="PF18693">
    <property type="entry name" value="TRAM_2"/>
    <property type="match status" value="1"/>
</dbReference>
<feature type="domain" description="MTTase N-terminal" evidence="10">
    <location>
        <begin position="3"/>
        <end position="119"/>
    </location>
</feature>
<dbReference type="GO" id="GO:0140101">
    <property type="term" value="F:catalytic activity, acting on a tRNA"/>
    <property type="evidence" value="ECO:0007669"/>
    <property type="project" value="UniProtKB-ARBA"/>
</dbReference>
<dbReference type="InterPro" id="IPR005839">
    <property type="entry name" value="Methylthiotransferase"/>
</dbReference>
<evidence type="ECO:0000256" key="4">
    <source>
        <dbReference type="ARBA" id="ARBA00022691"/>
    </source>
</evidence>
<comment type="cofactor">
    <cofactor evidence="8">
        <name>[4Fe-4S] cluster</name>
        <dbReference type="ChEBI" id="CHEBI:49883"/>
    </cofactor>
    <text evidence="8">Binds 2 [4Fe-4S] clusters. One cluster is coordinated with 3 cysteines and an exchangeable S-adenosyl-L-methionine.</text>
</comment>
<dbReference type="GO" id="GO:0035599">
    <property type="term" value="F:aspartic acid methylthiotransferase activity"/>
    <property type="evidence" value="ECO:0007669"/>
    <property type="project" value="TreeGrafter"/>
</dbReference>
<proteinExistence type="inferred from homology"/>
<feature type="binding site" evidence="8">
    <location>
        <position position="154"/>
    </location>
    <ligand>
        <name>[4Fe-4S] cluster</name>
        <dbReference type="ChEBI" id="CHEBI:49883"/>
        <label>2</label>
        <note>4Fe-4S-S-AdoMet</note>
    </ligand>
</feature>
<dbReference type="PROSITE" id="PS01278">
    <property type="entry name" value="MTTASE_RADICAL"/>
    <property type="match status" value="1"/>
</dbReference>